<dbReference type="GO" id="GO:0008420">
    <property type="term" value="F:RNA polymerase II CTD heptapeptide repeat phosphatase activity"/>
    <property type="evidence" value="ECO:0007669"/>
    <property type="project" value="UniProtKB-UniRule"/>
</dbReference>
<evidence type="ECO:0000256" key="4">
    <source>
        <dbReference type="ARBA" id="ARBA00047761"/>
    </source>
</evidence>
<comment type="catalytic activity">
    <reaction evidence="4 6">
        <text>O-phospho-L-seryl-[protein] + H2O = L-seryl-[protein] + phosphate</text>
        <dbReference type="Rhea" id="RHEA:20629"/>
        <dbReference type="Rhea" id="RHEA-COMP:9863"/>
        <dbReference type="Rhea" id="RHEA-COMP:11604"/>
        <dbReference type="ChEBI" id="CHEBI:15377"/>
        <dbReference type="ChEBI" id="CHEBI:29999"/>
        <dbReference type="ChEBI" id="CHEBI:43474"/>
        <dbReference type="ChEBI" id="CHEBI:83421"/>
        <dbReference type="EC" id="3.1.3.16"/>
    </reaction>
</comment>
<dbReference type="PANTHER" id="PTHR23081">
    <property type="entry name" value="RNA POLYMERASE II CTD PHOSPHATASE"/>
    <property type="match status" value="1"/>
</dbReference>
<dbReference type="CDD" id="cd07521">
    <property type="entry name" value="HAD_FCP1-like"/>
    <property type="match status" value="1"/>
</dbReference>
<comment type="subcellular location">
    <subcellularLocation>
        <location evidence="1 6">Nucleus</location>
    </subcellularLocation>
</comment>
<proteinExistence type="predicted"/>
<dbReference type="Proteomes" id="UP000662931">
    <property type="component" value="Chromosome 1"/>
</dbReference>
<dbReference type="InterPro" id="IPR004274">
    <property type="entry name" value="FCP1_dom"/>
</dbReference>
<feature type="region of interest" description="Disordered" evidence="7">
    <location>
        <begin position="48"/>
        <end position="70"/>
    </location>
</feature>
<feature type="domain" description="BRCT" evidence="8">
    <location>
        <begin position="570"/>
        <end position="664"/>
    </location>
</feature>
<dbReference type="SUPFAM" id="SSF52113">
    <property type="entry name" value="BRCT domain"/>
    <property type="match status" value="1"/>
</dbReference>
<dbReference type="InterPro" id="IPR036412">
    <property type="entry name" value="HAD-like_sf"/>
</dbReference>
<dbReference type="KEGG" id="bnn:FOA43_000850"/>
<dbReference type="EMBL" id="CP064812">
    <property type="protein sequence ID" value="QPG73539.1"/>
    <property type="molecule type" value="Genomic_DNA"/>
</dbReference>
<keyword evidence="11" id="KW-1185">Reference proteome</keyword>
<dbReference type="SUPFAM" id="SSF56784">
    <property type="entry name" value="HAD-like"/>
    <property type="match status" value="1"/>
</dbReference>
<dbReference type="OrthoDB" id="10249888at2759"/>
<organism evidence="10 11">
    <name type="scientific">Eeniella nana</name>
    <name type="common">Yeast</name>
    <name type="synonym">Brettanomyces nanus</name>
    <dbReference type="NCBI Taxonomy" id="13502"/>
    <lineage>
        <taxon>Eukaryota</taxon>
        <taxon>Fungi</taxon>
        <taxon>Dikarya</taxon>
        <taxon>Ascomycota</taxon>
        <taxon>Saccharomycotina</taxon>
        <taxon>Pichiomycetes</taxon>
        <taxon>Pichiales</taxon>
        <taxon>Pichiaceae</taxon>
        <taxon>Brettanomyces</taxon>
    </lineage>
</organism>
<accession>A0A875S0Z8</accession>
<dbReference type="Gene3D" id="1.10.287.10">
    <property type="entry name" value="S15/NS1, RNA-binding"/>
    <property type="match status" value="1"/>
</dbReference>
<keyword evidence="2 6" id="KW-0378">Hydrolase</keyword>
<comment type="catalytic activity">
    <reaction evidence="5 6">
        <text>O-phospho-L-threonyl-[protein] + H2O = L-threonyl-[protein] + phosphate</text>
        <dbReference type="Rhea" id="RHEA:47004"/>
        <dbReference type="Rhea" id="RHEA-COMP:11060"/>
        <dbReference type="Rhea" id="RHEA-COMP:11605"/>
        <dbReference type="ChEBI" id="CHEBI:15377"/>
        <dbReference type="ChEBI" id="CHEBI:30013"/>
        <dbReference type="ChEBI" id="CHEBI:43474"/>
        <dbReference type="ChEBI" id="CHEBI:61977"/>
        <dbReference type="EC" id="3.1.3.16"/>
    </reaction>
</comment>
<comment type="function">
    <text evidence="6">This promotes the activity of RNA polymerase II.</text>
</comment>
<evidence type="ECO:0000256" key="5">
    <source>
        <dbReference type="ARBA" id="ARBA00048336"/>
    </source>
</evidence>
<evidence type="ECO:0000256" key="2">
    <source>
        <dbReference type="ARBA" id="ARBA00022801"/>
    </source>
</evidence>
<evidence type="ECO:0000259" key="8">
    <source>
        <dbReference type="PROSITE" id="PS50172"/>
    </source>
</evidence>
<dbReference type="InterPro" id="IPR001357">
    <property type="entry name" value="BRCT_dom"/>
</dbReference>
<dbReference type="Gene3D" id="3.40.50.10190">
    <property type="entry name" value="BRCT domain"/>
    <property type="match status" value="1"/>
</dbReference>
<evidence type="ECO:0000256" key="6">
    <source>
        <dbReference type="RuleBase" id="RU366066"/>
    </source>
</evidence>
<dbReference type="InterPro" id="IPR036420">
    <property type="entry name" value="BRCT_dom_sf"/>
</dbReference>
<dbReference type="InterPro" id="IPR039189">
    <property type="entry name" value="Fcp1"/>
</dbReference>
<dbReference type="GeneID" id="62194251"/>
<dbReference type="CDD" id="cd17729">
    <property type="entry name" value="BRCT_CTDP1"/>
    <property type="match status" value="1"/>
</dbReference>
<evidence type="ECO:0000256" key="7">
    <source>
        <dbReference type="SAM" id="MobiDB-lite"/>
    </source>
</evidence>
<evidence type="ECO:0000256" key="3">
    <source>
        <dbReference type="ARBA" id="ARBA00023242"/>
    </source>
</evidence>
<keyword evidence="3 6" id="KW-0539">Nucleus</keyword>
<dbReference type="RefSeq" id="XP_038777104.1">
    <property type="nucleotide sequence ID" value="XM_038921176.1"/>
</dbReference>
<feature type="compositionally biased region" description="Acidic residues" evidence="7">
    <location>
        <begin position="742"/>
        <end position="752"/>
    </location>
</feature>
<feature type="region of interest" description="Disordered" evidence="7">
    <location>
        <begin position="714"/>
        <end position="752"/>
    </location>
</feature>
<dbReference type="PANTHER" id="PTHR23081:SF36">
    <property type="entry name" value="RNA POLYMERASE II SUBUNIT A C-TERMINAL DOMAIN PHOSPHATASE"/>
    <property type="match status" value="1"/>
</dbReference>
<dbReference type="Pfam" id="PF00533">
    <property type="entry name" value="BRCT"/>
    <property type="match status" value="1"/>
</dbReference>
<dbReference type="InterPro" id="IPR023214">
    <property type="entry name" value="HAD_sf"/>
</dbReference>
<evidence type="ECO:0000259" key="9">
    <source>
        <dbReference type="PROSITE" id="PS50969"/>
    </source>
</evidence>
<dbReference type="GO" id="GO:0005634">
    <property type="term" value="C:nucleus"/>
    <property type="evidence" value="ECO:0007669"/>
    <property type="project" value="UniProtKB-SubCell"/>
</dbReference>
<dbReference type="EC" id="3.1.3.16" evidence="6"/>
<dbReference type="NCBIfam" id="TIGR02250">
    <property type="entry name" value="FCP1_euk"/>
    <property type="match status" value="1"/>
</dbReference>
<protein>
    <recommendedName>
        <fullName evidence="6">RNA polymerase II subunit A C-terminal domain phosphatase</fullName>
        <ecNumber evidence="6">3.1.3.16</ecNumber>
    </recommendedName>
</protein>
<dbReference type="PROSITE" id="PS50969">
    <property type="entry name" value="FCP1"/>
    <property type="match status" value="1"/>
</dbReference>
<sequence>MTDSTSVYLPAKLPYPLKVSKVIVEEGDVISKHAQIFTYKYSDYEPVPLSKEDDDDDRETGDMADSDEGARKKVKVEYVGNYECPFGGRIEKVYIKTGDVLNNEAGHILDVVEPCTHPIQYGGLCAICGKSVDDEDRASIPMAHGTTNLKVSSKEAANIERGSTKRLLKEKKLSLVVDLDQTVIHATVDPTVGEWMSDPTNPNYEALKDVKSFSLEEPAMVSSGYTGPISPANIRWYFVKLRPGLHDFLEKASKMYEMHIYTMATRSYAKEIGKIIDPDGIYFGDRILSRDESGSLTQKSLKRLFPVDTSMVVVIDDRGDVWNWSPNLIKVIPYDFFVGIGDINSSFLPRQQALLGPSKRRKSVNILEEKLTDGEEKDESSRETISDIRINIKEMAKQIGKDESAIEDEYESTTDGDIKVEDESTRKIGEEVEKAAASAVDSSVNVSVTDRASSPVDRMVELGEGELLAMQANERSSALEQQQQERPLAKMQQNLEKIIEEEETKNSSVRESPILGMDGKEPHNLLYDDDNELEMLGQALMRIHNEFYFEVEREDQTQHAPDVEDIMTSMKSLVFRGFVFLLSGVLPLGTPLDSADIVIWAKSFGATFSAEYNTSVTHVICKNPGTFKVRLAKSVDSKVKIVNPNWLFSCMSLWEKVPEEEYEVEVEHLLSKEQVDNFLKYHNHVLGETTFDTSNLDWNEIDEEMKEFMGDDYEAEEGEGEADHAGTKEAEGAAAKEVEVSGADDDADDGDDFEQEILEDLADLEEENKDKH</sequence>
<feature type="compositionally biased region" description="Basic and acidic residues" evidence="7">
    <location>
        <begin position="721"/>
        <end position="739"/>
    </location>
</feature>
<name>A0A875S0Z8_EENNA</name>
<reference evidence="10" key="1">
    <citation type="submission" date="2020-10" db="EMBL/GenBank/DDBJ databases">
        <authorList>
            <person name="Roach M.J.R."/>
        </authorList>
    </citation>
    <scope>NUCLEOTIDE SEQUENCE</scope>
    <source>
        <strain evidence="10">CBS 1945</strain>
    </source>
</reference>
<dbReference type="SMART" id="SM00292">
    <property type="entry name" value="BRCT"/>
    <property type="match status" value="1"/>
</dbReference>
<dbReference type="Pfam" id="PF03031">
    <property type="entry name" value="NIF"/>
    <property type="match status" value="1"/>
</dbReference>
<evidence type="ECO:0000256" key="1">
    <source>
        <dbReference type="ARBA" id="ARBA00004123"/>
    </source>
</evidence>
<evidence type="ECO:0000313" key="11">
    <source>
        <dbReference type="Proteomes" id="UP000662931"/>
    </source>
</evidence>
<dbReference type="PROSITE" id="PS50172">
    <property type="entry name" value="BRCT"/>
    <property type="match status" value="1"/>
</dbReference>
<feature type="domain" description="FCP1 homology" evidence="9">
    <location>
        <begin position="168"/>
        <end position="354"/>
    </location>
</feature>
<dbReference type="SMART" id="SM00577">
    <property type="entry name" value="CPDc"/>
    <property type="match status" value="1"/>
</dbReference>
<feature type="compositionally biased region" description="Acidic residues" evidence="7">
    <location>
        <begin position="52"/>
        <end position="67"/>
    </location>
</feature>
<dbReference type="InterPro" id="IPR011947">
    <property type="entry name" value="FCP1_euk"/>
</dbReference>
<dbReference type="AlphaFoldDB" id="A0A875S0Z8"/>
<gene>
    <name evidence="10" type="ORF">FOA43_000850</name>
</gene>
<dbReference type="Gene3D" id="3.40.50.1000">
    <property type="entry name" value="HAD superfamily/HAD-like"/>
    <property type="match status" value="1"/>
</dbReference>
<evidence type="ECO:0000313" key="10">
    <source>
        <dbReference type="EMBL" id="QPG73539.1"/>
    </source>
</evidence>